<accession>A0A1R3GYG8</accession>
<sequence>MSSLSNGRKNGSKRKSAAEAATFLISPQQKG</sequence>
<dbReference type="EMBL" id="AWWV01013009">
    <property type="protein sequence ID" value="OMO63132.1"/>
    <property type="molecule type" value="Genomic_DNA"/>
</dbReference>
<proteinExistence type="predicted"/>
<name>A0A1R3GYG8_COCAP</name>
<keyword evidence="3" id="KW-1185">Reference proteome</keyword>
<dbReference type="Proteomes" id="UP000188268">
    <property type="component" value="Unassembled WGS sequence"/>
</dbReference>
<reference evidence="2 3" key="1">
    <citation type="submission" date="2013-09" db="EMBL/GenBank/DDBJ databases">
        <title>Corchorus capsularis genome sequencing.</title>
        <authorList>
            <person name="Alam M."/>
            <person name="Haque M.S."/>
            <person name="Islam M.S."/>
            <person name="Emdad E.M."/>
            <person name="Islam M.M."/>
            <person name="Ahmed B."/>
            <person name="Halim A."/>
            <person name="Hossen Q.M.M."/>
            <person name="Hossain M.Z."/>
            <person name="Ahmed R."/>
            <person name="Khan M.M."/>
            <person name="Islam R."/>
            <person name="Rashid M.M."/>
            <person name="Khan S.A."/>
            <person name="Rahman M.S."/>
            <person name="Alam M."/>
        </authorList>
    </citation>
    <scope>NUCLEOTIDE SEQUENCE [LARGE SCALE GENOMIC DNA]</scope>
    <source>
        <strain evidence="3">cv. CVL-1</strain>
        <tissue evidence="2">Whole seedling</tissue>
    </source>
</reference>
<protein>
    <submittedName>
        <fullName evidence="2">Uncharacterized protein</fullName>
    </submittedName>
</protein>
<dbReference type="AlphaFoldDB" id="A0A1R3GYG8"/>
<evidence type="ECO:0000256" key="1">
    <source>
        <dbReference type="SAM" id="MobiDB-lite"/>
    </source>
</evidence>
<dbReference type="OrthoDB" id="10285375at2759"/>
<evidence type="ECO:0000313" key="2">
    <source>
        <dbReference type="EMBL" id="OMO63132.1"/>
    </source>
</evidence>
<dbReference type="Gramene" id="OMO63132">
    <property type="protein sequence ID" value="OMO63132"/>
    <property type="gene ID" value="CCACVL1_22466"/>
</dbReference>
<feature type="region of interest" description="Disordered" evidence="1">
    <location>
        <begin position="1"/>
        <end position="31"/>
    </location>
</feature>
<comment type="caution">
    <text evidence="2">The sequence shown here is derived from an EMBL/GenBank/DDBJ whole genome shotgun (WGS) entry which is preliminary data.</text>
</comment>
<evidence type="ECO:0000313" key="3">
    <source>
        <dbReference type="Proteomes" id="UP000188268"/>
    </source>
</evidence>
<gene>
    <name evidence="2" type="ORF">CCACVL1_22466</name>
</gene>
<organism evidence="2 3">
    <name type="scientific">Corchorus capsularis</name>
    <name type="common">Jute</name>
    <dbReference type="NCBI Taxonomy" id="210143"/>
    <lineage>
        <taxon>Eukaryota</taxon>
        <taxon>Viridiplantae</taxon>
        <taxon>Streptophyta</taxon>
        <taxon>Embryophyta</taxon>
        <taxon>Tracheophyta</taxon>
        <taxon>Spermatophyta</taxon>
        <taxon>Magnoliopsida</taxon>
        <taxon>eudicotyledons</taxon>
        <taxon>Gunneridae</taxon>
        <taxon>Pentapetalae</taxon>
        <taxon>rosids</taxon>
        <taxon>malvids</taxon>
        <taxon>Malvales</taxon>
        <taxon>Malvaceae</taxon>
        <taxon>Grewioideae</taxon>
        <taxon>Apeibeae</taxon>
        <taxon>Corchorus</taxon>
    </lineage>
</organism>